<gene>
    <name evidence="3" type="ORF">TAV2_LOCUS19133</name>
</gene>
<dbReference type="CDD" id="cd14279">
    <property type="entry name" value="CUE"/>
    <property type="match status" value="1"/>
</dbReference>
<name>A0AAU9T093_THLAR</name>
<feature type="region of interest" description="Disordered" evidence="1">
    <location>
        <begin position="236"/>
        <end position="255"/>
    </location>
</feature>
<feature type="non-terminal residue" evidence="3">
    <location>
        <position position="255"/>
    </location>
</feature>
<dbReference type="PROSITE" id="PS51140">
    <property type="entry name" value="CUE"/>
    <property type="match status" value="1"/>
</dbReference>
<protein>
    <recommendedName>
        <fullName evidence="2">CUE domain-containing protein</fullName>
    </recommendedName>
</protein>
<organism evidence="3 4">
    <name type="scientific">Thlaspi arvense</name>
    <name type="common">Field penny-cress</name>
    <dbReference type="NCBI Taxonomy" id="13288"/>
    <lineage>
        <taxon>Eukaryota</taxon>
        <taxon>Viridiplantae</taxon>
        <taxon>Streptophyta</taxon>
        <taxon>Embryophyta</taxon>
        <taxon>Tracheophyta</taxon>
        <taxon>Spermatophyta</taxon>
        <taxon>Magnoliopsida</taxon>
        <taxon>eudicotyledons</taxon>
        <taxon>Gunneridae</taxon>
        <taxon>Pentapetalae</taxon>
        <taxon>rosids</taxon>
        <taxon>malvids</taxon>
        <taxon>Brassicales</taxon>
        <taxon>Brassicaceae</taxon>
        <taxon>Thlaspideae</taxon>
        <taxon>Thlaspi</taxon>
    </lineage>
</organism>
<dbReference type="PANTHER" id="PTHR31245:SF16">
    <property type="entry name" value="UDP-GLUCOSE 6-DEHYDROGENASE"/>
    <property type="match status" value="1"/>
</dbReference>
<accession>A0AAU9T093</accession>
<sequence>DNFSALQMSTRVCGKRIGYDDFIGSSSSPTNKRSKWSSFGSPIRSSEIGSGSNDPVASLILMFPTIDPEFVREVLSNKNNVFEDAKESLRSILFNGDLDRTEAGSFDGSVGSLSDEDRIDGAKWVELLVSEMAKAINIDDMKRRVVVILEALERSEKHNSSASKKLEYASLKEDLQSLINDNHILKRVVASQHQRSSENEEKAKEVQHLKGVVGQYQEQVHKLEISNYAMKVHLQRSQQQQQQTSFSGNLPPDVY</sequence>
<evidence type="ECO:0000313" key="3">
    <source>
        <dbReference type="EMBL" id="CAH2074449.1"/>
    </source>
</evidence>
<dbReference type="PANTHER" id="PTHR31245">
    <property type="entry name" value="UBIQUITIN SYSTEM COMPONENT CUE PROTEIN"/>
    <property type="match status" value="1"/>
</dbReference>
<feature type="domain" description="CUE" evidence="2">
    <location>
        <begin position="52"/>
        <end position="97"/>
    </location>
</feature>
<dbReference type="InterPro" id="IPR003892">
    <property type="entry name" value="CUE"/>
</dbReference>
<evidence type="ECO:0000313" key="4">
    <source>
        <dbReference type="Proteomes" id="UP000836841"/>
    </source>
</evidence>
<reference evidence="3 4" key="1">
    <citation type="submission" date="2022-03" db="EMBL/GenBank/DDBJ databases">
        <authorList>
            <person name="Nunn A."/>
            <person name="Chopra R."/>
            <person name="Nunn A."/>
            <person name="Contreras Garrido A."/>
        </authorList>
    </citation>
    <scope>NUCLEOTIDE SEQUENCE [LARGE SCALE GENOMIC DNA]</scope>
</reference>
<dbReference type="GO" id="GO:0043130">
    <property type="term" value="F:ubiquitin binding"/>
    <property type="evidence" value="ECO:0007669"/>
    <property type="project" value="InterPro"/>
</dbReference>
<dbReference type="AlphaFoldDB" id="A0AAU9T093"/>
<proteinExistence type="predicted"/>
<evidence type="ECO:0000256" key="1">
    <source>
        <dbReference type="SAM" id="MobiDB-lite"/>
    </source>
</evidence>
<dbReference type="Proteomes" id="UP000836841">
    <property type="component" value="Chromosome 6"/>
</dbReference>
<evidence type="ECO:0000259" key="2">
    <source>
        <dbReference type="PROSITE" id="PS51140"/>
    </source>
</evidence>
<keyword evidence="4" id="KW-1185">Reference proteome</keyword>
<dbReference type="EMBL" id="OU466862">
    <property type="protein sequence ID" value="CAH2074449.1"/>
    <property type="molecule type" value="Genomic_DNA"/>
</dbReference>